<evidence type="ECO:0000313" key="13">
    <source>
        <dbReference type="Proteomes" id="UP001216384"/>
    </source>
</evidence>
<dbReference type="Gene3D" id="3.30.230.10">
    <property type="match status" value="1"/>
</dbReference>
<dbReference type="PROSITE" id="PS51786">
    <property type="entry name" value="LON_PROTEOLYTIC"/>
    <property type="match status" value="1"/>
</dbReference>
<dbReference type="Pfam" id="PF22667">
    <property type="entry name" value="Lon_lid"/>
    <property type="match status" value="1"/>
</dbReference>
<dbReference type="InterPro" id="IPR020568">
    <property type="entry name" value="Ribosomal_Su5_D2-typ_SF"/>
</dbReference>
<name>A0AAW6HSK0_9MOLU</name>
<dbReference type="EMBL" id="JAJHZP010000015">
    <property type="protein sequence ID" value="MDC4183629.1"/>
    <property type="molecule type" value="Genomic_DNA"/>
</dbReference>
<dbReference type="FunFam" id="3.40.50.300:FF:000021">
    <property type="entry name" value="Lon protease homolog"/>
    <property type="match status" value="1"/>
</dbReference>
<reference evidence="12" key="1">
    <citation type="submission" date="2021-11" db="EMBL/GenBank/DDBJ databases">
        <title>Description of Mycoplasma bradburyaesp. nov.from sea birds: a tribute to a great mycoplasmologist.</title>
        <authorList>
            <person name="Ramirez A.S."/>
            <person name="Poveda C."/>
            <person name="Suarez-Perez A."/>
            <person name="Rosales R.S."/>
            <person name="Dijkman R."/>
            <person name="Feberwee A."/>
            <person name="Spergser J."/>
            <person name="Szostak M.P."/>
            <person name="Ressel L."/>
            <person name="Calabuig P."/>
            <person name="Catania S."/>
            <person name="Gobbo F."/>
            <person name="Timofte D."/>
            <person name="Poveda J.B."/>
        </authorList>
    </citation>
    <scope>NUCLEOTIDE SEQUENCE</scope>
    <source>
        <strain evidence="12">T264</strain>
    </source>
</reference>
<comment type="similarity">
    <text evidence="10">Belongs to the peptidase S16 family.</text>
</comment>
<dbReference type="InterPro" id="IPR008269">
    <property type="entry name" value="Lon_proteolytic"/>
</dbReference>
<dbReference type="RefSeq" id="WP_272404073.1">
    <property type="nucleotide sequence ID" value="NZ_JAJHZP010000015.1"/>
</dbReference>
<dbReference type="GO" id="GO:0016887">
    <property type="term" value="F:ATP hydrolysis activity"/>
    <property type="evidence" value="ECO:0007669"/>
    <property type="project" value="InterPro"/>
</dbReference>
<dbReference type="SMART" id="SM00382">
    <property type="entry name" value="AAA"/>
    <property type="match status" value="1"/>
</dbReference>
<dbReference type="GO" id="GO:0030163">
    <property type="term" value="P:protein catabolic process"/>
    <property type="evidence" value="ECO:0007669"/>
    <property type="project" value="InterPro"/>
</dbReference>
<evidence type="ECO:0000313" key="12">
    <source>
        <dbReference type="EMBL" id="MDC4183629.1"/>
    </source>
</evidence>
<dbReference type="SUPFAM" id="SSF54211">
    <property type="entry name" value="Ribosomal protein S5 domain 2-like"/>
    <property type="match status" value="1"/>
</dbReference>
<feature type="active site" evidence="10">
    <location>
        <position position="456"/>
    </location>
</feature>
<evidence type="ECO:0000256" key="1">
    <source>
        <dbReference type="ARBA" id="ARBA00022670"/>
    </source>
</evidence>
<dbReference type="SUPFAM" id="SSF52540">
    <property type="entry name" value="P-loop containing nucleoside triphosphate hydrolases"/>
    <property type="match status" value="1"/>
</dbReference>
<evidence type="ECO:0000256" key="10">
    <source>
        <dbReference type="PROSITE-ProRule" id="PRU01122"/>
    </source>
</evidence>
<evidence type="ECO:0000256" key="8">
    <source>
        <dbReference type="ARBA" id="ARBA00050665"/>
    </source>
</evidence>
<comment type="subunit">
    <text evidence="7">Homohexamer. Organized in a ring with a central cavity.</text>
</comment>
<keyword evidence="4 10" id="KW-0720">Serine protease</keyword>
<evidence type="ECO:0000256" key="2">
    <source>
        <dbReference type="ARBA" id="ARBA00022741"/>
    </source>
</evidence>
<dbReference type="InterPro" id="IPR054594">
    <property type="entry name" value="Lon_lid"/>
</dbReference>
<evidence type="ECO:0000256" key="6">
    <source>
        <dbReference type="ARBA" id="ARBA00023016"/>
    </source>
</evidence>
<dbReference type="Pfam" id="PF00004">
    <property type="entry name" value="AAA"/>
    <property type="match status" value="1"/>
</dbReference>
<dbReference type="Pfam" id="PF05362">
    <property type="entry name" value="Lon_C"/>
    <property type="match status" value="1"/>
</dbReference>
<proteinExistence type="inferred from homology"/>
<dbReference type="Gene3D" id="1.10.8.60">
    <property type="match status" value="1"/>
</dbReference>
<evidence type="ECO:0000256" key="4">
    <source>
        <dbReference type="ARBA" id="ARBA00022825"/>
    </source>
</evidence>
<evidence type="ECO:0000256" key="5">
    <source>
        <dbReference type="ARBA" id="ARBA00022840"/>
    </source>
</evidence>
<sequence length="573" mass="65277">MLKEKQEMNLENKVIEFPIYLRKWKTKISELKYLIQSNPYPENIKNTILENLNSSGLFSYNDSEKAEIYLEWLINLPWWQKTDETIDINSVKKHLNNSHYGLEKIKEEILEYLVVAQNSKINNNPIICLVGPPGVGKTTIAKSIAKALNRKFAKFSLGGLSDEVKIRGLDRNYNEARPGRIIKIMKEVGVINPVILLDEIDKMTSSYNGDPNAVMLEVLDTTLNKSFNDHYLDVDYDLSNVMFIATANYFNDIPEPLRDRMLVINLDPYTEKEKFYICKNHIIKQKIEGYDLDSKEISFDDKAIEYIINHYTREAGVRELTRCIDKIIRSYIVDKACDKNIKLSKVNIDVVKRIFNKERYNTKKRIKREPSPGVVNGLYYSKYGGGVLSIEVGLSDGDGSIQITGNVKDVMFESVNVAISFIKIHAKKLGIDIDIFKKKNIYIHIPNEAIPKEGPSAGIAITTAILSALKNKTIDSSIAMTGEITLTGKVLEVGGLKAKLLGCVNSDINTFYIPEENSSDLNELIDDDKHFNSIKFIKVNNYLDIYNDLFNETKKKKTTSKHRSRSSNLEQTL</sequence>
<dbReference type="InterPro" id="IPR003959">
    <property type="entry name" value="ATPase_AAA_core"/>
</dbReference>
<dbReference type="EC" id="3.4.21.53" evidence="10"/>
<organism evidence="12 13">
    <name type="scientific">Mycoplasma bradburyae</name>
    <dbReference type="NCBI Taxonomy" id="2963128"/>
    <lineage>
        <taxon>Bacteria</taxon>
        <taxon>Bacillati</taxon>
        <taxon>Mycoplasmatota</taxon>
        <taxon>Mollicutes</taxon>
        <taxon>Mycoplasmataceae</taxon>
        <taxon>Mycoplasma</taxon>
    </lineage>
</organism>
<dbReference type="PRINTS" id="PR00830">
    <property type="entry name" value="ENDOLAPTASE"/>
</dbReference>
<dbReference type="Proteomes" id="UP001216384">
    <property type="component" value="Unassembled WGS sequence"/>
</dbReference>
<feature type="active site" evidence="10">
    <location>
        <position position="499"/>
    </location>
</feature>
<dbReference type="Gene3D" id="3.40.50.300">
    <property type="entry name" value="P-loop containing nucleotide triphosphate hydrolases"/>
    <property type="match status" value="1"/>
</dbReference>
<evidence type="ECO:0000256" key="9">
    <source>
        <dbReference type="ARBA" id="ARBA00053875"/>
    </source>
</evidence>
<dbReference type="InterPro" id="IPR027417">
    <property type="entry name" value="P-loop_NTPase"/>
</dbReference>
<evidence type="ECO:0000259" key="11">
    <source>
        <dbReference type="PROSITE" id="PS51786"/>
    </source>
</evidence>
<keyword evidence="1 10" id="KW-0645">Protease</keyword>
<dbReference type="GO" id="GO:0004176">
    <property type="term" value="F:ATP-dependent peptidase activity"/>
    <property type="evidence" value="ECO:0007669"/>
    <property type="project" value="UniProtKB-UniRule"/>
</dbReference>
<keyword evidence="5" id="KW-0067">ATP-binding</keyword>
<keyword evidence="2" id="KW-0547">Nucleotide-binding</keyword>
<keyword evidence="3 10" id="KW-0378">Hydrolase</keyword>
<dbReference type="InterPro" id="IPR003593">
    <property type="entry name" value="AAA+_ATPase"/>
</dbReference>
<dbReference type="GO" id="GO:0005524">
    <property type="term" value="F:ATP binding"/>
    <property type="evidence" value="ECO:0007669"/>
    <property type="project" value="UniProtKB-KW"/>
</dbReference>
<protein>
    <recommendedName>
        <fullName evidence="10">endopeptidase La</fullName>
        <ecNumber evidence="10">3.4.21.53</ecNumber>
    </recommendedName>
</protein>
<comment type="function">
    <text evidence="9">ATP-dependent serine protease that mediates the selective degradation of mutant and abnormal proteins as well as certain short-lived regulatory proteins. Required for cellular homeostasis and for survival from DNA damage and developmental changes induced by stress. Degrades polypeptides processively to yield small peptide fragments that are 5 to 10 amino acids long. Binds to DNA in a double-stranded, site-specific manner.</text>
</comment>
<evidence type="ECO:0000256" key="7">
    <source>
        <dbReference type="ARBA" id="ARBA00026070"/>
    </source>
</evidence>
<dbReference type="PANTHER" id="PTHR10046">
    <property type="entry name" value="ATP DEPENDENT LON PROTEASE FAMILY MEMBER"/>
    <property type="match status" value="1"/>
</dbReference>
<dbReference type="GO" id="GO:0004252">
    <property type="term" value="F:serine-type endopeptidase activity"/>
    <property type="evidence" value="ECO:0007669"/>
    <property type="project" value="UniProtKB-UniRule"/>
</dbReference>
<dbReference type="AlphaFoldDB" id="A0AAW6HSK0"/>
<evidence type="ECO:0000256" key="3">
    <source>
        <dbReference type="ARBA" id="ARBA00022801"/>
    </source>
</evidence>
<keyword evidence="6" id="KW-0346">Stress response</keyword>
<comment type="caution">
    <text evidence="12">The sequence shown here is derived from an EMBL/GenBank/DDBJ whole genome shotgun (WGS) entry which is preliminary data.</text>
</comment>
<feature type="domain" description="Lon proteolytic" evidence="11">
    <location>
        <begin position="369"/>
        <end position="552"/>
    </location>
</feature>
<dbReference type="InterPro" id="IPR027065">
    <property type="entry name" value="Lon_Prtase"/>
</dbReference>
<accession>A0AAW6HSK0</accession>
<comment type="catalytic activity">
    <reaction evidence="8 10">
        <text>Hydrolysis of proteins in presence of ATP.</text>
        <dbReference type="EC" id="3.4.21.53"/>
    </reaction>
</comment>
<dbReference type="GO" id="GO:0006508">
    <property type="term" value="P:proteolysis"/>
    <property type="evidence" value="ECO:0007669"/>
    <property type="project" value="UniProtKB-KW"/>
</dbReference>
<dbReference type="InterPro" id="IPR014721">
    <property type="entry name" value="Ribsml_uS5_D2-typ_fold_subgr"/>
</dbReference>
<gene>
    <name evidence="12" type="ORF">LNO71_03190</name>
</gene>